<sequence length="339" mass="35031">MRKTGWLHTGLAVTGMMTLAGCGQRDAVDTVGNWYHQYQGGAIAQQRPPAPGAHDPYPHVGLTPTNAVDLPSPQARQALTDRLVMQRNYGQRLAVADGSLAIETPPPPPRPKTTGDTDGSGSSMSVVAAGQHDGQSGRGQSGRGQSGPDQNGQGSGGGRAPGGNAASGGADASVVAQQGTQDRAQDTALPAVTRFTPPPIKPGELPQIPPLPPEAPGFPGFSIPRDASLPDPVRPAYDLSDPHGTLIRFGQASDQIQPGQDGAFGAALRGRGPHDPVYVRGFGEITSFRPSEQAAGLRLGLLRARVVAQSLILHGVPADSLRLSAAPLGRGARIDLKPY</sequence>
<organism evidence="2 3">
    <name type="scientific">Swaminathania salitolerans</name>
    <dbReference type="NCBI Taxonomy" id="182838"/>
    <lineage>
        <taxon>Bacteria</taxon>
        <taxon>Pseudomonadati</taxon>
        <taxon>Pseudomonadota</taxon>
        <taxon>Alphaproteobacteria</taxon>
        <taxon>Acetobacterales</taxon>
        <taxon>Acetobacteraceae</taxon>
        <taxon>Swaminathania</taxon>
    </lineage>
</organism>
<feature type="region of interest" description="Disordered" evidence="1">
    <location>
        <begin position="47"/>
        <end position="70"/>
    </location>
</feature>
<dbReference type="OrthoDB" id="7282444at2"/>
<dbReference type="RefSeq" id="WP_147093761.1">
    <property type="nucleotide sequence ID" value="NZ_BJVC01000004.1"/>
</dbReference>
<comment type="caution">
    <text evidence="2">The sequence shown here is derived from an EMBL/GenBank/DDBJ whole genome shotgun (WGS) entry which is preliminary data.</text>
</comment>
<feature type="compositionally biased region" description="Gly residues" evidence="1">
    <location>
        <begin position="136"/>
        <end position="145"/>
    </location>
</feature>
<name>A0A511BRF6_9PROT</name>
<feature type="compositionally biased region" description="Low complexity" evidence="1">
    <location>
        <begin position="114"/>
        <end position="130"/>
    </location>
</feature>
<evidence type="ECO:0000313" key="2">
    <source>
        <dbReference type="EMBL" id="GEL02682.1"/>
    </source>
</evidence>
<keyword evidence="3" id="KW-1185">Reference proteome</keyword>
<dbReference type="AlphaFoldDB" id="A0A511BRF6"/>
<gene>
    <name evidence="2" type="ORF">SSA02_18450</name>
</gene>
<evidence type="ECO:0008006" key="4">
    <source>
        <dbReference type="Google" id="ProtNLM"/>
    </source>
</evidence>
<feature type="compositionally biased region" description="Low complexity" evidence="1">
    <location>
        <begin position="162"/>
        <end position="177"/>
    </location>
</feature>
<dbReference type="EMBL" id="BJVC01000004">
    <property type="protein sequence ID" value="GEL02682.1"/>
    <property type="molecule type" value="Genomic_DNA"/>
</dbReference>
<evidence type="ECO:0000256" key="1">
    <source>
        <dbReference type="SAM" id="MobiDB-lite"/>
    </source>
</evidence>
<dbReference type="PROSITE" id="PS51257">
    <property type="entry name" value="PROKAR_LIPOPROTEIN"/>
    <property type="match status" value="1"/>
</dbReference>
<accession>A0A511BRF6</accession>
<proteinExistence type="predicted"/>
<protein>
    <recommendedName>
        <fullName evidence="4">OmpA-like domain-containing protein</fullName>
    </recommendedName>
</protein>
<feature type="region of interest" description="Disordered" evidence="1">
    <location>
        <begin position="95"/>
        <end position="199"/>
    </location>
</feature>
<evidence type="ECO:0000313" key="3">
    <source>
        <dbReference type="Proteomes" id="UP000321405"/>
    </source>
</evidence>
<dbReference type="Proteomes" id="UP000321405">
    <property type="component" value="Unassembled WGS sequence"/>
</dbReference>
<reference evidence="2 3" key="1">
    <citation type="submission" date="2019-07" db="EMBL/GenBank/DDBJ databases">
        <title>Whole genome shotgun sequence of Swaminathania salitolerans NBRC 104436.</title>
        <authorList>
            <person name="Hosoyama A."/>
            <person name="Uohara A."/>
            <person name="Ohji S."/>
            <person name="Ichikawa N."/>
        </authorList>
    </citation>
    <scope>NUCLEOTIDE SEQUENCE [LARGE SCALE GENOMIC DNA]</scope>
    <source>
        <strain evidence="2 3">NBRC 104436</strain>
    </source>
</reference>